<keyword evidence="8" id="KW-1185">Reference proteome</keyword>
<feature type="transmembrane region" description="Helical" evidence="6">
    <location>
        <begin position="51"/>
        <end position="68"/>
    </location>
</feature>
<evidence type="ECO:0000256" key="4">
    <source>
        <dbReference type="ARBA" id="ARBA00022989"/>
    </source>
</evidence>
<feature type="transmembrane region" description="Helical" evidence="6">
    <location>
        <begin position="156"/>
        <end position="177"/>
    </location>
</feature>
<feature type="transmembrane region" description="Helical" evidence="6">
    <location>
        <begin position="368"/>
        <end position="390"/>
    </location>
</feature>
<feature type="transmembrane region" description="Helical" evidence="6">
    <location>
        <begin position="402"/>
        <end position="423"/>
    </location>
</feature>
<evidence type="ECO:0000256" key="1">
    <source>
        <dbReference type="ARBA" id="ARBA00004651"/>
    </source>
</evidence>
<evidence type="ECO:0000256" key="6">
    <source>
        <dbReference type="SAM" id="Phobius"/>
    </source>
</evidence>
<gene>
    <name evidence="7" type="ORF">L4923_28295</name>
</gene>
<feature type="transmembrane region" description="Helical" evidence="6">
    <location>
        <begin position="284"/>
        <end position="304"/>
    </location>
</feature>
<feature type="transmembrane region" description="Helical" evidence="6">
    <location>
        <begin position="89"/>
        <end position="117"/>
    </location>
</feature>
<organism evidence="7 8">
    <name type="scientific">Mesorhizobium retamae</name>
    <dbReference type="NCBI Taxonomy" id="2912854"/>
    <lineage>
        <taxon>Bacteria</taxon>
        <taxon>Pseudomonadati</taxon>
        <taxon>Pseudomonadota</taxon>
        <taxon>Alphaproteobacteria</taxon>
        <taxon>Hyphomicrobiales</taxon>
        <taxon>Phyllobacteriaceae</taxon>
        <taxon>Mesorhizobium</taxon>
    </lineage>
</organism>
<name>A0ABS9QNC7_9HYPH</name>
<evidence type="ECO:0000256" key="3">
    <source>
        <dbReference type="ARBA" id="ARBA00022692"/>
    </source>
</evidence>
<dbReference type="Proteomes" id="UP001201701">
    <property type="component" value="Unassembled WGS sequence"/>
</dbReference>
<reference evidence="7 8" key="1">
    <citation type="submission" date="2022-02" db="EMBL/GenBank/DDBJ databases">
        <title>Draft genome sequence of Mezorhizobium retamae strain IRAMC:0171 isolated from Retama raetam nodules.</title>
        <authorList>
            <person name="Bengaied R."/>
            <person name="Sbissi I."/>
            <person name="Huber K."/>
            <person name="Ghodbane F."/>
            <person name="Nouioui I."/>
            <person name="Tarhouni M."/>
            <person name="Gtari M."/>
        </authorList>
    </citation>
    <scope>NUCLEOTIDE SEQUENCE [LARGE SCALE GENOMIC DNA]</scope>
    <source>
        <strain evidence="7 8">IRAMC:0171</strain>
    </source>
</reference>
<evidence type="ECO:0000313" key="7">
    <source>
        <dbReference type="EMBL" id="MCG7508943.1"/>
    </source>
</evidence>
<feature type="transmembrane region" description="Helical" evidence="6">
    <location>
        <begin position="12"/>
        <end position="31"/>
    </location>
</feature>
<dbReference type="InterPro" id="IPR002293">
    <property type="entry name" value="AA/rel_permease1"/>
</dbReference>
<evidence type="ECO:0000256" key="5">
    <source>
        <dbReference type="ARBA" id="ARBA00023136"/>
    </source>
</evidence>
<feature type="transmembrane region" description="Helical" evidence="6">
    <location>
        <begin position="438"/>
        <end position="455"/>
    </location>
</feature>
<keyword evidence="3 6" id="KW-0812">Transmembrane</keyword>
<dbReference type="RefSeq" id="WP_239370443.1">
    <property type="nucleotide sequence ID" value="NZ_JAKREW010000060.1"/>
</dbReference>
<proteinExistence type="predicted"/>
<keyword evidence="4 6" id="KW-1133">Transmembrane helix</keyword>
<keyword evidence="5 6" id="KW-0472">Membrane</keyword>
<dbReference type="Pfam" id="PF13520">
    <property type="entry name" value="AA_permease_2"/>
    <property type="match status" value="1"/>
</dbReference>
<feature type="transmembrane region" description="Helical" evidence="6">
    <location>
        <begin position="337"/>
        <end position="356"/>
    </location>
</feature>
<comment type="subcellular location">
    <subcellularLocation>
        <location evidence="1">Cell membrane</location>
        <topology evidence="1">Multi-pass membrane protein</topology>
    </subcellularLocation>
</comment>
<accession>A0ABS9QNC7</accession>
<dbReference type="PANTHER" id="PTHR42770">
    <property type="entry name" value="AMINO ACID TRANSPORTER-RELATED"/>
    <property type="match status" value="1"/>
</dbReference>
<sequence>MSSTNTAPRRSLHAFDIFFLVVAAAAPLAAVASNGALGVLMGNGVGMPGSYLLAGLVLILFAIGFIRMSPYVKHSGAFYAYVRHGLGPLAGGAAAFVAIVVYGMMVIGSVGGFGFFASVFFAENLGIDLSWKAWGAICLVITAIVGYREITLGARLLAALLTLEVLILVVLTVAVLAPTSPAAVTFGSFSLPNIVSGSFGVGLMFAFVSFLGFESAAIYSEEARDGHRTVSRALITAVVFIALFYAITMWAVVLAFGEDKVMAAASENPGTLVFRAFAQYTHPAFLVAVQFLMVTSALAATLALHNAAARYLFALGREGMLPNVLGSLHARLQSPHVASITITVVSLIAVMLFAIADADPLMTLLSSTFGLAALGIIILQAVTSLSVAVFTWKNRDREAGSLFQLLIALVATIGLGTAALLVMKNYATLTGSLGLLDYAPWLLPIAAVLGVIVAMRSGQATQLSEA</sequence>
<evidence type="ECO:0000313" key="8">
    <source>
        <dbReference type="Proteomes" id="UP001201701"/>
    </source>
</evidence>
<comment type="caution">
    <text evidence="7">The sequence shown here is derived from an EMBL/GenBank/DDBJ whole genome shotgun (WGS) entry which is preliminary data.</text>
</comment>
<feature type="transmembrane region" description="Helical" evidence="6">
    <location>
        <begin position="129"/>
        <end position="147"/>
    </location>
</feature>
<dbReference type="Gene3D" id="1.20.1740.10">
    <property type="entry name" value="Amino acid/polyamine transporter I"/>
    <property type="match status" value="1"/>
</dbReference>
<dbReference type="EMBL" id="JAKREW010000060">
    <property type="protein sequence ID" value="MCG7508943.1"/>
    <property type="molecule type" value="Genomic_DNA"/>
</dbReference>
<dbReference type="InterPro" id="IPR050367">
    <property type="entry name" value="APC_superfamily"/>
</dbReference>
<dbReference type="PIRSF" id="PIRSF006060">
    <property type="entry name" value="AA_transporter"/>
    <property type="match status" value="1"/>
</dbReference>
<protein>
    <submittedName>
        <fullName evidence="7">APC family permease</fullName>
    </submittedName>
</protein>
<feature type="transmembrane region" description="Helical" evidence="6">
    <location>
        <begin position="189"/>
        <end position="213"/>
    </location>
</feature>
<evidence type="ECO:0000256" key="2">
    <source>
        <dbReference type="ARBA" id="ARBA00022475"/>
    </source>
</evidence>
<feature type="transmembrane region" description="Helical" evidence="6">
    <location>
        <begin position="234"/>
        <end position="256"/>
    </location>
</feature>
<dbReference type="PANTHER" id="PTHR42770:SF16">
    <property type="entry name" value="AMINO ACID PERMEASE"/>
    <property type="match status" value="1"/>
</dbReference>
<keyword evidence="2" id="KW-1003">Cell membrane</keyword>